<dbReference type="RefSeq" id="XP_066009443.1">
    <property type="nucleotide sequence ID" value="XM_066151321.1"/>
</dbReference>
<sequence length="311" mass="34743">MASPDTSLTLGASPRYPLGTGRRQRTHIRNEQQEQTRLFPDETARGPQALPNPDRTHQEKTNLTRRGAQQTRQTRASKARQGKAGQGKLRDQPQAETETETRRSRHSCGGTRYRPKQTGSLKLEEQDPGRETAPFHPWLLSIDFRVFHFSGVADTRRRREISTQSGANTSRKKKKRKAEKECFRDSPATYTRDKLYAHLGISLVVSDTSTPTAFISPSVHAHSPASDAPFPHSLAEALAFGLKLKPCRCTWLTLSRYCDFCSFRCGALPITAISIVLHGYLILRLDFCGPHHLSFPAFSLSAVAFCPGTND</sequence>
<feature type="compositionally biased region" description="Low complexity" evidence="1">
    <location>
        <begin position="64"/>
        <end position="74"/>
    </location>
</feature>
<protein>
    <submittedName>
        <fullName evidence="2">Uncharacterized protein</fullName>
    </submittedName>
</protein>
<proteinExistence type="predicted"/>
<dbReference type="Proteomes" id="UP000011096">
    <property type="component" value="Unassembled WGS sequence"/>
</dbReference>
<comment type="caution">
    <text evidence="2">The sequence shown here is derived from an EMBL/GenBank/DDBJ whole genome shotgun (WGS) entry which is preliminary data.</text>
</comment>
<evidence type="ECO:0000313" key="3">
    <source>
        <dbReference type="Proteomes" id="UP000011096"/>
    </source>
</evidence>
<name>A0A7J6JFE7_COLFN</name>
<reference evidence="2 3" key="2">
    <citation type="submission" date="2020-04" db="EMBL/GenBank/DDBJ databases">
        <title>Genome sequencing and assembly of multiple isolates from the Colletotrichum gloeosporioides species complex.</title>
        <authorList>
            <person name="Gan P."/>
            <person name="Shirasu K."/>
        </authorList>
    </citation>
    <scope>NUCLEOTIDE SEQUENCE [LARGE SCALE GENOMIC DNA]</scope>
    <source>
        <strain evidence="2 3">Nara gc5</strain>
    </source>
</reference>
<gene>
    <name evidence="2" type="ORF">CGGC5_v004713</name>
</gene>
<dbReference type="GeneID" id="90979753"/>
<evidence type="ECO:0000313" key="2">
    <source>
        <dbReference type="EMBL" id="KAF4488941.1"/>
    </source>
</evidence>
<feature type="region of interest" description="Disordered" evidence="1">
    <location>
        <begin position="1"/>
        <end position="131"/>
    </location>
</feature>
<reference evidence="2 3" key="1">
    <citation type="submission" date="2012-08" db="EMBL/GenBank/DDBJ databases">
        <authorList>
            <person name="Gan P.H.P."/>
            <person name="Ikeda K."/>
            <person name="Irieda H."/>
            <person name="Narusaka M."/>
            <person name="O'Connell R.J."/>
            <person name="Narusaka Y."/>
            <person name="Takano Y."/>
            <person name="Kubo Y."/>
            <person name="Shirasu K."/>
        </authorList>
    </citation>
    <scope>NUCLEOTIDE SEQUENCE [LARGE SCALE GENOMIC DNA]</scope>
    <source>
        <strain evidence="2 3">Nara gc5</strain>
    </source>
</reference>
<feature type="region of interest" description="Disordered" evidence="1">
    <location>
        <begin position="156"/>
        <end position="178"/>
    </location>
</feature>
<evidence type="ECO:0000256" key="1">
    <source>
        <dbReference type="SAM" id="MobiDB-lite"/>
    </source>
</evidence>
<accession>A0A7J6JFE7</accession>
<dbReference type="InParanoid" id="A0A7J6JFE7"/>
<dbReference type="AlphaFoldDB" id="A0A7J6JFE7"/>
<feature type="compositionally biased region" description="Basic and acidic residues" evidence="1">
    <location>
        <begin position="28"/>
        <end position="44"/>
    </location>
</feature>
<organism evidence="2 3">
    <name type="scientific">Colletotrichum fructicola (strain Nara gc5)</name>
    <name type="common">Anthracnose fungus</name>
    <name type="synonym">Colletotrichum gloeosporioides (strain Nara gc5)</name>
    <dbReference type="NCBI Taxonomy" id="1213859"/>
    <lineage>
        <taxon>Eukaryota</taxon>
        <taxon>Fungi</taxon>
        <taxon>Dikarya</taxon>
        <taxon>Ascomycota</taxon>
        <taxon>Pezizomycotina</taxon>
        <taxon>Sordariomycetes</taxon>
        <taxon>Hypocreomycetidae</taxon>
        <taxon>Glomerellales</taxon>
        <taxon>Glomerellaceae</taxon>
        <taxon>Colletotrichum</taxon>
        <taxon>Colletotrichum gloeosporioides species complex</taxon>
    </lineage>
</organism>
<keyword evidence="3" id="KW-1185">Reference proteome</keyword>
<dbReference type="EMBL" id="ANPB02000002">
    <property type="protein sequence ID" value="KAF4488941.1"/>
    <property type="molecule type" value="Genomic_DNA"/>
</dbReference>
<feature type="compositionally biased region" description="Polar residues" evidence="1">
    <location>
        <begin position="1"/>
        <end position="10"/>
    </location>
</feature>